<protein>
    <submittedName>
        <fullName evidence="1">Uncharacterized protein</fullName>
    </submittedName>
</protein>
<dbReference type="InterPro" id="IPR012337">
    <property type="entry name" value="RNaseH-like_sf"/>
</dbReference>
<reference evidence="1" key="1">
    <citation type="journal article" date="2023" name="Plant J.">
        <title>Genome sequences and population genomics provide insights into the demographic history, inbreeding, and mutation load of two 'living fossil' tree species of Dipteronia.</title>
        <authorList>
            <person name="Feng Y."/>
            <person name="Comes H.P."/>
            <person name="Chen J."/>
            <person name="Zhu S."/>
            <person name="Lu R."/>
            <person name="Zhang X."/>
            <person name="Li P."/>
            <person name="Qiu J."/>
            <person name="Olsen K.M."/>
            <person name="Qiu Y."/>
        </authorList>
    </citation>
    <scope>NUCLEOTIDE SEQUENCE</scope>
    <source>
        <strain evidence="1">KIB01</strain>
    </source>
</reference>
<comment type="caution">
    <text evidence="1">The sequence shown here is derived from an EMBL/GenBank/DDBJ whole genome shotgun (WGS) entry which is preliminary data.</text>
</comment>
<organism evidence="1 2">
    <name type="scientific">Dipteronia dyeriana</name>
    <dbReference type="NCBI Taxonomy" id="168575"/>
    <lineage>
        <taxon>Eukaryota</taxon>
        <taxon>Viridiplantae</taxon>
        <taxon>Streptophyta</taxon>
        <taxon>Embryophyta</taxon>
        <taxon>Tracheophyta</taxon>
        <taxon>Spermatophyta</taxon>
        <taxon>Magnoliopsida</taxon>
        <taxon>eudicotyledons</taxon>
        <taxon>Gunneridae</taxon>
        <taxon>Pentapetalae</taxon>
        <taxon>rosids</taxon>
        <taxon>malvids</taxon>
        <taxon>Sapindales</taxon>
        <taxon>Sapindaceae</taxon>
        <taxon>Hippocastanoideae</taxon>
        <taxon>Acereae</taxon>
        <taxon>Dipteronia</taxon>
    </lineage>
</organism>
<keyword evidence="2" id="KW-1185">Reference proteome</keyword>
<dbReference type="SUPFAM" id="SSF53098">
    <property type="entry name" value="Ribonuclease H-like"/>
    <property type="match status" value="1"/>
</dbReference>
<accession>A0AAD9WP02</accession>
<dbReference type="Proteomes" id="UP001280121">
    <property type="component" value="Unassembled WGS sequence"/>
</dbReference>
<evidence type="ECO:0000313" key="2">
    <source>
        <dbReference type="Proteomes" id="UP001280121"/>
    </source>
</evidence>
<sequence>MGYKSIEWNRKWKKNRTTYLDSDFWDNVAFVVKMYEPLYHVLRLVETEVVPTMPILYELMRVMKDAVKQQRGNTKWIINIIQNRWDKMLNHPLHAAETILGYSDLLKAAHIVYLQLDPEAAGIANFRNELKLRDMAAEKDKVDGTDFIDLLQVAAEAGDDNENPFFGWVRPAYLDDDEGNPDP</sequence>
<evidence type="ECO:0000313" key="1">
    <source>
        <dbReference type="EMBL" id="KAK2638146.1"/>
    </source>
</evidence>
<proteinExistence type="predicted"/>
<dbReference type="EMBL" id="JANJYI010000008">
    <property type="protein sequence ID" value="KAK2638146.1"/>
    <property type="molecule type" value="Genomic_DNA"/>
</dbReference>
<dbReference type="AlphaFoldDB" id="A0AAD9WP02"/>
<gene>
    <name evidence="1" type="ORF">Ddye_025941</name>
</gene>
<name>A0AAD9WP02_9ROSI</name>